<comment type="caution">
    <text evidence="1">The sequence shown here is derived from an EMBL/GenBank/DDBJ whole genome shotgun (WGS) entry which is preliminary data.</text>
</comment>
<dbReference type="RefSeq" id="WP_157303165.1">
    <property type="nucleotide sequence ID" value="NZ_BAAAZB010000036.1"/>
</dbReference>
<keyword evidence="2" id="KW-1185">Reference proteome</keyword>
<protein>
    <submittedName>
        <fullName evidence="1">Uncharacterized protein</fullName>
    </submittedName>
</protein>
<organism evidence="1 2">
    <name type="scientific">Chitinophaga oryziterrae</name>
    <dbReference type="NCBI Taxonomy" id="1031224"/>
    <lineage>
        <taxon>Bacteria</taxon>
        <taxon>Pseudomonadati</taxon>
        <taxon>Bacteroidota</taxon>
        <taxon>Chitinophagia</taxon>
        <taxon>Chitinophagales</taxon>
        <taxon>Chitinophagaceae</taxon>
        <taxon>Chitinophaga</taxon>
    </lineage>
</organism>
<name>A0A6N8JJD0_9BACT</name>
<sequence>MKKIKFNPLALDKETIARLDAKQLNEISGGVVSDYAATSNGCPLGGSECGVGGTSTGCGSGHSTCIVLTED</sequence>
<evidence type="ECO:0000313" key="1">
    <source>
        <dbReference type="EMBL" id="MVT44368.1"/>
    </source>
</evidence>
<evidence type="ECO:0000313" key="2">
    <source>
        <dbReference type="Proteomes" id="UP000468388"/>
    </source>
</evidence>
<accession>A0A6N8JJD0</accession>
<dbReference type="Proteomes" id="UP000468388">
    <property type="component" value="Unassembled WGS sequence"/>
</dbReference>
<dbReference type="AlphaFoldDB" id="A0A6N8JJD0"/>
<dbReference type="OrthoDB" id="680968at2"/>
<gene>
    <name evidence="1" type="ORF">GO495_27490</name>
</gene>
<dbReference type="NCBIfam" id="NF038153">
    <property type="entry name" value="lant_leader_L1a"/>
    <property type="match status" value="1"/>
</dbReference>
<dbReference type="InterPro" id="IPR058238">
    <property type="entry name" value="Lant_leader_dom"/>
</dbReference>
<dbReference type="EMBL" id="WRXO01000011">
    <property type="protein sequence ID" value="MVT44368.1"/>
    <property type="molecule type" value="Genomic_DNA"/>
</dbReference>
<proteinExistence type="predicted"/>
<reference evidence="1 2" key="1">
    <citation type="submission" date="2019-12" db="EMBL/GenBank/DDBJ databases">
        <title>The draft genomic sequence of strain Chitinophaga oryziterrae JCM 16595.</title>
        <authorList>
            <person name="Zhang X."/>
        </authorList>
    </citation>
    <scope>NUCLEOTIDE SEQUENCE [LARGE SCALE GENOMIC DNA]</scope>
    <source>
        <strain evidence="1 2">JCM 16595</strain>
    </source>
</reference>